<reference evidence="3" key="1">
    <citation type="submission" date="2022-10" db="EMBL/GenBank/DDBJ databases">
        <title>Genome assembly of Pristionchus species.</title>
        <authorList>
            <person name="Yoshida K."/>
            <person name="Sommer R.J."/>
        </authorList>
    </citation>
    <scope>NUCLEOTIDE SEQUENCE [LARGE SCALE GENOMIC DNA]</scope>
    <source>
        <strain evidence="3">RS5460</strain>
    </source>
</reference>
<sequence length="315" mass="34666">MASSMYSLPLYFPPGRKVDPIGVMYNLPSYHGGGETPSLLDADPTKQLETNQLNLIKLLEAFNERIDKHLNGLKGEKKKEGKDSKKEEKGEICAEKESMKKEKGGKAVPAKPPTLSTTPWKLMEEKVGAEAANGISACALPSLARYPNEKLGKVNVTVTSADIFWMENLAKVASKREVKFCGEVKNEVMNGNVEVVTKKGASFSLEVDSFSCVDRVTGWKILGGAIGLFSFHHLDAVQNEHTHRWLTRLAEVIEGGKRAEEVSSLLSSCSQFLSRFDSLSSHCSLSLADTLVRPLFLSNLPNNVELWAKRLESVI</sequence>
<protein>
    <submittedName>
        <fullName evidence="2">Uncharacterized protein</fullName>
    </submittedName>
</protein>
<proteinExistence type="predicted"/>
<dbReference type="Proteomes" id="UP001328107">
    <property type="component" value="Unassembled WGS sequence"/>
</dbReference>
<organism evidence="2 3">
    <name type="scientific">Pristionchus mayeri</name>
    <dbReference type="NCBI Taxonomy" id="1317129"/>
    <lineage>
        <taxon>Eukaryota</taxon>
        <taxon>Metazoa</taxon>
        <taxon>Ecdysozoa</taxon>
        <taxon>Nematoda</taxon>
        <taxon>Chromadorea</taxon>
        <taxon>Rhabditida</taxon>
        <taxon>Rhabditina</taxon>
        <taxon>Diplogasteromorpha</taxon>
        <taxon>Diplogasteroidea</taxon>
        <taxon>Neodiplogasteridae</taxon>
        <taxon>Pristionchus</taxon>
    </lineage>
</organism>
<gene>
    <name evidence="2" type="ORF">PMAYCL1PPCAC_18248</name>
</gene>
<keyword evidence="3" id="KW-1185">Reference proteome</keyword>
<comment type="caution">
    <text evidence="2">The sequence shown here is derived from an EMBL/GenBank/DDBJ whole genome shotgun (WGS) entry which is preliminary data.</text>
</comment>
<dbReference type="EMBL" id="BTRK01000004">
    <property type="protein sequence ID" value="GMR48053.1"/>
    <property type="molecule type" value="Genomic_DNA"/>
</dbReference>
<feature type="compositionally biased region" description="Basic and acidic residues" evidence="1">
    <location>
        <begin position="73"/>
        <end position="105"/>
    </location>
</feature>
<evidence type="ECO:0000313" key="3">
    <source>
        <dbReference type="Proteomes" id="UP001328107"/>
    </source>
</evidence>
<accession>A0AAN5CP86</accession>
<evidence type="ECO:0000313" key="2">
    <source>
        <dbReference type="EMBL" id="GMR48053.1"/>
    </source>
</evidence>
<evidence type="ECO:0000256" key="1">
    <source>
        <dbReference type="SAM" id="MobiDB-lite"/>
    </source>
</evidence>
<feature type="region of interest" description="Disordered" evidence="1">
    <location>
        <begin position="73"/>
        <end position="117"/>
    </location>
</feature>
<name>A0AAN5CP86_9BILA</name>
<dbReference type="AlphaFoldDB" id="A0AAN5CP86"/>